<accession>A0A1R2B033</accession>
<dbReference type="EMBL" id="MPUH01001122">
    <property type="protein sequence ID" value="OMJ70118.1"/>
    <property type="molecule type" value="Genomic_DNA"/>
</dbReference>
<evidence type="ECO:0000313" key="1">
    <source>
        <dbReference type="EMBL" id="OMJ70118.1"/>
    </source>
</evidence>
<proteinExistence type="predicted"/>
<name>A0A1R2B033_9CILI</name>
<sequence>MIFSDPSGDDSIHPVSPLIFPVVIPTPARTQIVHRSPNSVICYNKPVKNTSYSKTLQVPTDIDHYYYQVKEMLDDGTGSSVDRPKNLDESPISKPKIHAATKRFIKSKPSKYLDDGSSFLRQEISFSEERVRSIKAGKTLHWMIPQNSKAFIEPNKNLYNRQRLGTPIRDIQSKELKFYSRKNQVSLMNSSPNRPFILLPSLKEILLHNEQNKDGIFVAGEDLPTKFDKLEKSFKKRNRKDVRLIPDEHEKTLINIVKNHLKSDFVRNSLEEDPVFHLQERFQEFENGKEKLKFQLKDILATQKYDRPEAIWLKYKHFKTSEKSSVYQGRMLDIWNMRMEAEKERLQNYHGMMDQICWYRDVLWFTIEKCQDINPYTYYILDYIKALTEEGINVTREMMRKAFEEIPYSERTNGINLLMSKILIDLSSNFHFSNTENDILK</sequence>
<organism evidence="1 2">
    <name type="scientific">Stentor coeruleus</name>
    <dbReference type="NCBI Taxonomy" id="5963"/>
    <lineage>
        <taxon>Eukaryota</taxon>
        <taxon>Sar</taxon>
        <taxon>Alveolata</taxon>
        <taxon>Ciliophora</taxon>
        <taxon>Postciliodesmatophora</taxon>
        <taxon>Heterotrichea</taxon>
        <taxon>Heterotrichida</taxon>
        <taxon>Stentoridae</taxon>
        <taxon>Stentor</taxon>
    </lineage>
</organism>
<gene>
    <name evidence="1" type="ORF">SteCoe_31972</name>
</gene>
<evidence type="ECO:0000313" key="2">
    <source>
        <dbReference type="Proteomes" id="UP000187209"/>
    </source>
</evidence>
<reference evidence="1 2" key="1">
    <citation type="submission" date="2016-11" db="EMBL/GenBank/DDBJ databases">
        <title>The macronuclear genome of Stentor coeruleus: a giant cell with tiny introns.</title>
        <authorList>
            <person name="Slabodnick M."/>
            <person name="Ruby J.G."/>
            <person name="Reiff S.B."/>
            <person name="Swart E.C."/>
            <person name="Gosai S."/>
            <person name="Prabakaran S."/>
            <person name="Witkowska E."/>
            <person name="Larue G.E."/>
            <person name="Fisher S."/>
            <person name="Freeman R.M."/>
            <person name="Gunawardena J."/>
            <person name="Chu W."/>
            <person name="Stover N.A."/>
            <person name="Gregory B.D."/>
            <person name="Nowacki M."/>
            <person name="Derisi J."/>
            <person name="Roy S.W."/>
            <person name="Marshall W.F."/>
            <person name="Sood P."/>
        </authorList>
    </citation>
    <scope>NUCLEOTIDE SEQUENCE [LARGE SCALE GENOMIC DNA]</scope>
    <source>
        <strain evidence="1">WM001</strain>
    </source>
</reference>
<comment type="caution">
    <text evidence="1">The sequence shown here is derived from an EMBL/GenBank/DDBJ whole genome shotgun (WGS) entry which is preliminary data.</text>
</comment>
<dbReference type="OrthoDB" id="320182at2759"/>
<dbReference type="AlphaFoldDB" id="A0A1R2B033"/>
<keyword evidence="2" id="KW-1185">Reference proteome</keyword>
<dbReference type="Proteomes" id="UP000187209">
    <property type="component" value="Unassembled WGS sequence"/>
</dbReference>
<protein>
    <submittedName>
        <fullName evidence="1">Uncharacterized protein</fullName>
    </submittedName>
</protein>